<dbReference type="Pfam" id="PF11897">
    <property type="entry name" value="DUF3417"/>
    <property type="match status" value="1"/>
</dbReference>
<dbReference type="eggNOG" id="COG0058">
    <property type="taxonomic scope" value="Bacteria"/>
</dbReference>
<dbReference type="Gene3D" id="3.40.50.2000">
    <property type="entry name" value="Glycogen Phosphorylase B"/>
    <property type="match status" value="3"/>
</dbReference>
<dbReference type="GO" id="GO:0005975">
    <property type="term" value="P:carbohydrate metabolic process"/>
    <property type="evidence" value="ECO:0007669"/>
    <property type="project" value="InterPro"/>
</dbReference>
<dbReference type="NCBIfam" id="TIGR02094">
    <property type="entry name" value="more_P_ylases"/>
    <property type="match status" value="1"/>
</dbReference>
<dbReference type="GO" id="GO:0030170">
    <property type="term" value="F:pyridoxal phosphate binding"/>
    <property type="evidence" value="ECO:0007669"/>
    <property type="project" value="InterPro"/>
</dbReference>
<evidence type="ECO:0000313" key="6">
    <source>
        <dbReference type="EMBL" id="ABP37397.1"/>
    </source>
</evidence>
<dbReference type="InterPro" id="IPR024517">
    <property type="entry name" value="Glycogen_phosphorylase_DUF3417"/>
</dbReference>
<dbReference type="PANTHER" id="PTHR42655:SF1">
    <property type="entry name" value="GLYCOGEN PHOSPHORYLASE"/>
    <property type="match status" value="1"/>
</dbReference>
<gene>
    <name evidence="6" type="ordered locus">Cvib_1386</name>
</gene>
<proteinExistence type="inferred from homology"/>
<keyword evidence="6" id="KW-0808">Transferase</keyword>
<organism evidence="6">
    <name type="scientific">Chlorobium phaeovibrioides (strain DSM 265 / 1930)</name>
    <name type="common">Prosthecochloris vibrioformis (strain DSM 265)</name>
    <dbReference type="NCBI Taxonomy" id="290318"/>
    <lineage>
        <taxon>Bacteria</taxon>
        <taxon>Pseudomonadati</taxon>
        <taxon>Chlorobiota</taxon>
        <taxon>Chlorobiia</taxon>
        <taxon>Chlorobiales</taxon>
        <taxon>Chlorobiaceae</taxon>
        <taxon>Chlorobium/Pelodictyon group</taxon>
        <taxon>Chlorobium</taxon>
    </lineage>
</organism>
<evidence type="ECO:0000256" key="1">
    <source>
        <dbReference type="ARBA" id="ARBA00001275"/>
    </source>
</evidence>
<keyword evidence="3" id="KW-0021">Allosteric enzyme</keyword>
<feature type="domain" description="DUF3417" evidence="5">
    <location>
        <begin position="13"/>
        <end position="118"/>
    </location>
</feature>
<comment type="catalytic activity">
    <reaction evidence="1">
        <text>[(1-&gt;4)-alpha-D-glucosyl](n) + phosphate = [(1-&gt;4)-alpha-D-glucosyl](n-1) + alpha-D-glucose 1-phosphate</text>
        <dbReference type="Rhea" id="RHEA:41732"/>
        <dbReference type="Rhea" id="RHEA-COMP:9584"/>
        <dbReference type="Rhea" id="RHEA-COMP:9586"/>
        <dbReference type="ChEBI" id="CHEBI:15444"/>
        <dbReference type="ChEBI" id="CHEBI:43474"/>
        <dbReference type="ChEBI" id="CHEBI:58601"/>
        <dbReference type="EC" id="2.4.1.1"/>
    </reaction>
</comment>
<keyword evidence="4" id="KW-0663">Pyridoxal phosphate</keyword>
<dbReference type="InterPro" id="IPR011834">
    <property type="entry name" value="Agluc_phsphrylas"/>
</dbReference>
<dbReference type="PANTHER" id="PTHR42655">
    <property type="entry name" value="GLYCOGEN PHOSPHORYLASE"/>
    <property type="match status" value="1"/>
</dbReference>
<name>A4SFY8_CHLPM</name>
<dbReference type="EMBL" id="CP000607">
    <property type="protein sequence ID" value="ABP37397.1"/>
    <property type="molecule type" value="Genomic_DNA"/>
</dbReference>
<dbReference type="InterPro" id="IPR052182">
    <property type="entry name" value="Glycogen/Maltodextrin_Phosph"/>
</dbReference>
<dbReference type="KEGG" id="pvi:Cvib_1386"/>
<dbReference type="CAZy" id="GT35">
    <property type="family name" value="Glycosyltransferase Family 35"/>
</dbReference>
<reference evidence="6" key="1">
    <citation type="submission" date="2007-03" db="EMBL/GenBank/DDBJ databases">
        <title>Complete sequence of Prosthecochloris vibrioformis DSM 265.</title>
        <authorList>
            <consortium name="US DOE Joint Genome Institute"/>
            <person name="Copeland A."/>
            <person name="Lucas S."/>
            <person name="Lapidus A."/>
            <person name="Barry K."/>
            <person name="Detter J.C."/>
            <person name="Glavina del Rio T."/>
            <person name="Hammon N."/>
            <person name="Israni S."/>
            <person name="Pitluck S."/>
            <person name="Schmutz J."/>
            <person name="Larimer F."/>
            <person name="Land M."/>
            <person name="Hauser L."/>
            <person name="Mikhailova N."/>
            <person name="Li T."/>
            <person name="Overmann J."/>
            <person name="Schuster S.C."/>
            <person name="Bryant D.A."/>
            <person name="Richardson P."/>
        </authorList>
    </citation>
    <scope>NUCLEOTIDE SEQUENCE [LARGE SCALE GENOMIC DNA]</scope>
    <source>
        <strain evidence="6">DSM 265</strain>
    </source>
</reference>
<dbReference type="EC" id="2.4.1.1" evidence="6"/>
<evidence type="ECO:0000256" key="3">
    <source>
        <dbReference type="ARBA" id="ARBA00022533"/>
    </source>
</evidence>
<dbReference type="GO" id="GO:0008184">
    <property type="term" value="F:glycogen phosphorylase activity"/>
    <property type="evidence" value="ECO:0007669"/>
    <property type="project" value="InterPro"/>
</dbReference>
<dbReference type="Pfam" id="PF00343">
    <property type="entry name" value="Phosphorylase"/>
    <property type="match status" value="1"/>
</dbReference>
<evidence type="ECO:0000256" key="2">
    <source>
        <dbReference type="ARBA" id="ARBA00006047"/>
    </source>
</evidence>
<evidence type="ECO:0000256" key="4">
    <source>
        <dbReference type="PIRSR" id="PIRSR000460-1"/>
    </source>
</evidence>
<feature type="modified residue" description="N6-(pyridoxal phosphate)lysine" evidence="4">
    <location>
        <position position="609"/>
    </location>
</feature>
<dbReference type="PIRSF" id="PIRSF000460">
    <property type="entry name" value="Pprylas_GlgP"/>
    <property type="match status" value="1"/>
</dbReference>
<comment type="similarity">
    <text evidence="2">Belongs to the glycogen phosphorylase family.</text>
</comment>
<dbReference type="STRING" id="290318.Cvib_1386"/>
<dbReference type="InterPro" id="IPR000811">
    <property type="entry name" value="Glyco_trans_35"/>
</dbReference>
<protein>
    <submittedName>
        <fullName evidence="6">Alpha-glucan phosphorylase</fullName>
        <ecNumber evidence="6">2.4.1.1</ecNumber>
    </submittedName>
</protein>
<dbReference type="HOGENOM" id="CLU_015112_0_0_10"/>
<sequence length="716" mass="81703">MGMPKRPLIIMQKTISALKDLSNNLWWSWDTEAKQIFEDLSPLLWERNNHNPVELLRHISNEELAARCQCELGERILNVHSRFQDYLNSKETWALKDAPELTKNPVAYFSAEFGIHESVRIYSGGLGVLAGDHIKSASDLGINFIGITLFYKEGYFRQYLNEDGWQMEDYPLQYAESLPIEKVTGPDGKDLVISVNIAQSEVFAQAWKLKVGRATLYLLDTNIPANESHYRDICCRVYGGDQNMRINQEIVLGIGGAKLLDSLGVKPAVYHMNEGHSAFLTLELLAGELAAGKKKEEAMEAVKKRCVFTTHTPVPAGHGRFSRDMMHYTFDKYLSKTGMDFEDLMLLGSEDPKNTQGLFTMTVLSLNLSRAANGVSKLHGEVSREMWQHLFPGKKIEEVPIGHITNGVHAPSWGCGYTDSFWKKFTEDLEAMTLSREAAEEALAKVSDEELWSLRYTLKRNLMDFIHRYIDNQLFHQHSPSRSNEYDAMRSEKNTLSPDILTIGFARRFATYKRAPMIFSDLERLNRIINNPKMPMQIIFAGKAHPHDDAGKDFIRQIVQHSRRPEFTGRVIFLENYNLGVAKRMVSGVDIWLNNPVRPMEASGTSGEKTVLHGGLNFSVLDGWWPEAYNGENGWSIGNGEIFDNHEEQDRFDAEQIYSVLENQILPTFYERNEHNIPTRWIKKIRNAIATIAPEYNTHRMVRDYATKYYLTGGGK</sequence>
<evidence type="ECO:0000259" key="5">
    <source>
        <dbReference type="Pfam" id="PF11897"/>
    </source>
</evidence>
<dbReference type="SUPFAM" id="SSF53756">
    <property type="entry name" value="UDP-Glycosyltransferase/glycogen phosphorylase"/>
    <property type="match status" value="1"/>
</dbReference>
<accession>A4SFY8</accession>
<dbReference type="AlphaFoldDB" id="A4SFY8"/>
<keyword evidence="6" id="KW-0328">Glycosyltransferase</keyword>